<organism evidence="2 3">
    <name type="scientific">Corynebacterium lizhenjunii</name>
    <dbReference type="NCBI Taxonomy" id="2709394"/>
    <lineage>
        <taxon>Bacteria</taxon>
        <taxon>Bacillati</taxon>
        <taxon>Actinomycetota</taxon>
        <taxon>Actinomycetes</taxon>
        <taxon>Mycobacteriales</taxon>
        <taxon>Corynebacteriaceae</taxon>
        <taxon>Corynebacterium</taxon>
    </lineage>
</organism>
<proteinExistence type="predicted"/>
<protein>
    <submittedName>
        <fullName evidence="2">Uncharacterized protein</fullName>
    </submittedName>
</protein>
<dbReference type="EMBL" id="CP064954">
    <property type="protein sequence ID" value="QPK78298.1"/>
    <property type="molecule type" value="Genomic_DNA"/>
</dbReference>
<sequence>MITSNDYRGVNPRRMAWLENQNRALLKQNAGLKRFAVLTFIFGCLVTFIFMSVVTMEPVWIDQVATACVG</sequence>
<dbReference type="KEGG" id="cliz:G7Y31_06825"/>
<reference evidence="2 3" key="1">
    <citation type="submission" date="2020-11" db="EMBL/GenBank/DDBJ databases">
        <title>Corynebacterium sp. ZJ-599.</title>
        <authorList>
            <person name="Zhou J."/>
        </authorList>
    </citation>
    <scope>NUCLEOTIDE SEQUENCE [LARGE SCALE GENOMIC DNA]</scope>
    <source>
        <strain evidence="2 3">ZJ-599</strain>
    </source>
</reference>
<keyword evidence="3" id="KW-1185">Reference proteome</keyword>
<accession>A0A7T0P912</accession>
<dbReference type="AlphaFoldDB" id="A0A7T0P912"/>
<dbReference type="Proteomes" id="UP000594681">
    <property type="component" value="Chromosome"/>
</dbReference>
<evidence type="ECO:0000256" key="1">
    <source>
        <dbReference type="SAM" id="Phobius"/>
    </source>
</evidence>
<feature type="transmembrane region" description="Helical" evidence="1">
    <location>
        <begin position="35"/>
        <end position="54"/>
    </location>
</feature>
<keyword evidence="1" id="KW-0472">Membrane</keyword>
<evidence type="ECO:0000313" key="2">
    <source>
        <dbReference type="EMBL" id="QPK78298.1"/>
    </source>
</evidence>
<keyword evidence="1" id="KW-0812">Transmembrane</keyword>
<dbReference type="RefSeq" id="WP_165006431.1">
    <property type="nucleotide sequence ID" value="NZ_CP064954.1"/>
</dbReference>
<keyword evidence="1" id="KW-1133">Transmembrane helix</keyword>
<gene>
    <name evidence="2" type="ORF">G7Y31_06825</name>
</gene>
<evidence type="ECO:0000313" key="3">
    <source>
        <dbReference type="Proteomes" id="UP000594681"/>
    </source>
</evidence>
<name>A0A7T0P912_9CORY</name>